<feature type="domain" description="Major capsid protein C-terminal" evidence="1">
    <location>
        <begin position="328"/>
        <end position="501"/>
    </location>
</feature>
<dbReference type="InterPro" id="IPR031654">
    <property type="entry name" value="Capsid_N"/>
</dbReference>
<reference evidence="3" key="1">
    <citation type="journal article" date="2020" name="Nature">
        <title>Giant virus diversity and host interactions through global metagenomics.</title>
        <authorList>
            <person name="Schulz F."/>
            <person name="Roux S."/>
            <person name="Paez-Espino D."/>
            <person name="Jungbluth S."/>
            <person name="Walsh D.A."/>
            <person name="Denef V.J."/>
            <person name="McMahon K.D."/>
            <person name="Konstantinidis K.T."/>
            <person name="Eloe-Fadrosh E.A."/>
            <person name="Kyrpides N.C."/>
            <person name="Woyke T."/>
        </authorList>
    </citation>
    <scope>NUCLEOTIDE SEQUENCE</scope>
    <source>
        <strain evidence="3">GVMAG-M-3300009161-52</strain>
    </source>
</reference>
<sequence>MPQAGLLELVAHGIQDIYLIGNPQITFFKTVYKRHTNFSMEAFQNSYDQKPIWGGRTTFTISRYADLIYTMLVELDFPKIYALTTSDPTWGGPASDFNIGRGNISWVNNAGHAAVTYYELRIGNNVIDRQYSEWMDIWTQLSQSESKKRGLDLMLNRNPQLEYNSGPFTTYTPMQFWFCRNIGLALPLVALQYHDIQFEVNFRPLNQMYTFGPNNYYTATSDGSNVLKVFKLYPNTPELYETDIKGKIVVFPDGGKYFINPTTQNFTGQDGSTGNPYLVNMVQSVTSGYTNSTVYIKPNGILDETNYPIPNMTALRLYIDYIYLDTIEQREFANAKHRYLIEQLQYNGSETIVPTTETYRSTLNFNLPIKEIFWVNQLNSVYLTNDLFNYSNTVDPIVPQNNIIASAQIYINGIERFSVRNGDYFRIIQPYQKHTRCPNGFVYTYSFSVKPEDYQPSGCSNFSKIDTKELFLNMNPNTGSQQLRVYALNYNILRIMSGMGGIAFSS</sequence>
<dbReference type="Gene3D" id="2.70.9.20">
    <property type="entry name" value="Major capsid protein Vp54"/>
    <property type="match status" value="1"/>
</dbReference>
<dbReference type="InterPro" id="IPR016112">
    <property type="entry name" value="VP_dsDNA_II"/>
</dbReference>
<dbReference type="SUPFAM" id="SSF49749">
    <property type="entry name" value="Group II dsDNA viruses VP"/>
    <property type="match status" value="2"/>
</dbReference>
<dbReference type="Gene3D" id="2.70.9.10">
    <property type="entry name" value="Adenovirus Type 2 Hexon, domain 4"/>
    <property type="match status" value="1"/>
</dbReference>
<protein>
    <recommendedName>
        <fullName evidence="4">Major capsid protein N-terminal domain-containing protein</fullName>
    </recommendedName>
</protein>
<dbReference type="AlphaFoldDB" id="A0A6C0EZ72"/>
<feature type="domain" description="Major capsid protein N-terminal" evidence="2">
    <location>
        <begin position="26"/>
        <end position="212"/>
    </location>
</feature>
<name>A0A6C0EZ72_9ZZZZ</name>
<evidence type="ECO:0000313" key="3">
    <source>
        <dbReference type="EMBL" id="QHT34082.1"/>
    </source>
</evidence>
<dbReference type="EMBL" id="MN738985">
    <property type="protein sequence ID" value="QHT34082.1"/>
    <property type="molecule type" value="Genomic_DNA"/>
</dbReference>
<dbReference type="Pfam" id="PF04451">
    <property type="entry name" value="Capsid_NCLDV"/>
    <property type="match status" value="1"/>
</dbReference>
<evidence type="ECO:0000259" key="1">
    <source>
        <dbReference type="Pfam" id="PF04451"/>
    </source>
</evidence>
<dbReference type="Pfam" id="PF16903">
    <property type="entry name" value="Capsid_N"/>
    <property type="match status" value="1"/>
</dbReference>
<dbReference type="InterPro" id="IPR007542">
    <property type="entry name" value="MCP_C"/>
</dbReference>
<organism evidence="3">
    <name type="scientific">viral metagenome</name>
    <dbReference type="NCBI Taxonomy" id="1070528"/>
    <lineage>
        <taxon>unclassified sequences</taxon>
        <taxon>metagenomes</taxon>
        <taxon>organismal metagenomes</taxon>
    </lineage>
</organism>
<evidence type="ECO:0000259" key="2">
    <source>
        <dbReference type="Pfam" id="PF16903"/>
    </source>
</evidence>
<proteinExistence type="predicted"/>
<accession>A0A6C0EZ72</accession>
<evidence type="ECO:0008006" key="4">
    <source>
        <dbReference type="Google" id="ProtNLM"/>
    </source>
</evidence>
<dbReference type="GO" id="GO:0005198">
    <property type="term" value="F:structural molecule activity"/>
    <property type="evidence" value="ECO:0007669"/>
    <property type="project" value="InterPro"/>
</dbReference>
<dbReference type="InterPro" id="IPR038519">
    <property type="entry name" value="MCP_C_sf"/>
</dbReference>